<name>U5W3Z3_9ACTN</name>
<dbReference type="PATRIC" id="fig|1246995.3.peg.4490"/>
<accession>U5W3Z3</accession>
<dbReference type="SMART" id="SM00563">
    <property type="entry name" value="PlsC"/>
    <property type="match status" value="1"/>
</dbReference>
<evidence type="ECO:0000256" key="2">
    <source>
        <dbReference type="ARBA" id="ARBA00023315"/>
    </source>
</evidence>
<feature type="domain" description="Phospholipid/glycerol acyltransferase" evidence="3">
    <location>
        <begin position="34"/>
        <end position="153"/>
    </location>
</feature>
<protein>
    <submittedName>
        <fullName evidence="4">Phospholipid/glycerol acyltransferase</fullName>
    </submittedName>
</protein>
<dbReference type="AlphaFoldDB" id="U5W3Z3"/>
<dbReference type="SUPFAM" id="SSF69593">
    <property type="entry name" value="Glycerol-3-phosphate (1)-acyltransferase"/>
    <property type="match status" value="1"/>
</dbReference>
<reference evidence="4 5" key="1">
    <citation type="journal article" date="2014" name="J. Biotechnol.">
        <title>Complete genome sequence of the actinobacterium Actinoplanes friuliensis HAG 010964, producer of the lipopeptide antibiotic friulimycin.</title>
        <authorList>
            <person name="Ruckert C."/>
            <person name="Szczepanowski R."/>
            <person name="Albersmeier A."/>
            <person name="Goesmann A."/>
            <person name="Fischer N."/>
            <person name="Steinkamper A."/>
            <person name="Puhler A."/>
            <person name="Biener R."/>
            <person name="Schwartz D."/>
            <person name="Kalinowski J."/>
        </authorList>
    </citation>
    <scope>NUCLEOTIDE SEQUENCE [LARGE SCALE GENOMIC DNA]</scope>
    <source>
        <strain evidence="4 5">DSM 7358</strain>
    </source>
</reference>
<proteinExistence type="predicted"/>
<evidence type="ECO:0000256" key="1">
    <source>
        <dbReference type="ARBA" id="ARBA00022679"/>
    </source>
</evidence>
<dbReference type="KEGG" id="afs:AFR_22150"/>
<evidence type="ECO:0000313" key="4">
    <source>
        <dbReference type="EMBL" id="AGZ42700.1"/>
    </source>
</evidence>
<dbReference type="EMBL" id="CP006272">
    <property type="protein sequence ID" value="AGZ42700.1"/>
    <property type="molecule type" value="Genomic_DNA"/>
</dbReference>
<dbReference type="OrthoDB" id="9808424at2"/>
<dbReference type="Pfam" id="PF01553">
    <property type="entry name" value="Acyltransferase"/>
    <property type="match status" value="1"/>
</dbReference>
<dbReference type="PANTHER" id="PTHR10434:SF11">
    <property type="entry name" value="1-ACYL-SN-GLYCEROL-3-PHOSPHATE ACYLTRANSFERASE"/>
    <property type="match status" value="1"/>
</dbReference>
<keyword evidence="2 4" id="KW-0012">Acyltransferase</keyword>
<sequence>MLAEGARSVLVPVSRLYFRPTIEGREHIPRSGPVILAANHLSALDSFLIPLVSPRPVAFLAKEEYFTQTGAKGWLIRTSLLGVGAVGVPRGAHRAAQAALETALAVLQEGRMFGIHPEGSRSRDGRLYRGRTGVAWLALASGAPVVPVAVLGTEHAQPVGTRIARPRHVTVRFGAPLRFAPPAGSAGKARRDATDEIMDAIAALSGQVRAPGYNELSALQ</sequence>
<organism evidence="4 5">
    <name type="scientific">Actinoplanes friuliensis DSM 7358</name>
    <dbReference type="NCBI Taxonomy" id="1246995"/>
    <lineage>
        <taxon>Bacteria</taxon>
        <taxon>Bacillati</taxon>
        <taxon>Actinomycetota</taxon>
        <taxon>Actinomycetes</taxon>
        <taxon>Micromonosporales</taxon>
        <taxon>Micromonosporaceae</taxon>
        <taxon>Actinoplanes</taxon>
    </lineage>
</organism>
<dbReference type="PANTHER" id="PTHR10434">
    <property type="entry name" value="1-ACYL-SN-GLYCEROL-3-PHOSPHATE ACYLTRANSFERASE"/>
    <property type="match status" value="1"/>
</dbReference>
<dbReference type="eggNOG" id="COG0204">
    <property type="taxonomic scope" value="Bacteria"/>
</dbReference>
<evidence type="ECO:0000259" key="3">
    <source>
        <dbReference type="SMART" id="SM00563"/>
    </source>
</evidence>
<dbReference type="CDD" id="cd07989">
    <property type="entry name" value="LPLAT_AGPAT-like"/>
    <property type="match status" value="1"/>
</dbReference>
<dbReference type="RefSeq" id="WP_023363071.1">
    <property type="nucleotide sequence ID" value="NC_022657.1"/>
</dbReference>
<keyword evidence="5" id="KW-1185">Reference proteome</keyword>
<dbReference type="STRING" id="1246995.AFR_22150"/>
<keyword evidence="1 4" id="KW-0808">Transferase</keyword>
<dbReference type="InterPro" id="IPR002123">
    <property type="entry name" value="Plipid/glycerol_acylTrfase"/>
</dbReference>
<dbReference type="GO" id="GO:0005886">
    <property type="term" value="C:plasma membrane"/>
    <property type="evidence" value="ECO:0007669"/>
    <property type="project" value="TreeGrafter"/>
</dbReference>
<gene>
    <name evidence="4" type="ORF">AFR_22150</name>
</gene>
<dbReference type="GO" id="GO:0006654">
    <property type="term" value="P:phosphatidic acid biosynthetic process"/>
    <property type="evidence" value="ECO:0007669"/>
    <property type="project" value="TreeGrafter"/>
</dbReference>
<dbReference type="Proteomes" id="UP000017746">
    <property type="component" value="Chromosome"/>
</dbReference>
<evidence type="ECO:0000313" key="5">
    <source>
        <dbReference type="Proteomes" id="UP000017746"/>
    </source>
</evidence>
<dbReference type="GO" id="GO:0003841">
    <property type="term" value="F:1-acylglycerol-3-phosphate O-acyltransferase activity"/>
    <property type="evidence" value="ECO:0007669"/>
    <property type="project" value="TreeGrafter"/>
</dbReference>
<dbReference type="HOGENOM" id="CLU_027938_4_0_11"/>